<evidence type="ECO:0000256" key="3">
    <source>
        <dbReference type="ARBA" id="ARBA00022741"/>
    </source>
</evidence>
<evidence type="ECO:0000259" key="11">
    <source>
        <dbReference type="PROSITE" id="PS51192"/>
    </source>
</evidence>
<accession>A0A382BAE8</accession>
<dbReference type="InterPro" id="IPR000185">
    <property type="entry name" value="SecA"/>
</dbReference>
<gene>
    <name evidence="14" type="ORF">METZ01_LOCUS163630</name>
</gene>
<dbReference type="InterPro" id="IPR020937">
    <property type="entry name" value="SecA_CS"/>
</dbReference>
<keyword evidence="5" id="KW-0653">Protein transport</keyword>
<dbReference type="InterPro" id="IPR001650">
    <property type="entry name" value="Helicase_C-like"/>
</dbReference>
<dbReference type="CDD" id="cd17928">
    <property type="entry name" value="DEXDc_SecA"/>
    <property type="match status" value="1"/>
</dbReference>
<dbReference type="GO" id="GO:0005524">
    <property type="term" value="F:ATP binding"/>
    <property type="evidence" value="ECO:0007669"/>
    <property type="project" value="UniProtKB-KW"/>
</dbReference>
<evidence type="ECO:0000256" key="1">
    <source>
        <dbReference type="ARBA" id="ARBA00022448"/>
    </source>
</evidence>
<dbReference type="InterPro" id="IPR011115">
    <property type="entry name" value="SecA_DEAD"/>
</dbReference>
<evidence type="ECO:0000256" key="5">
    <source>
        <dbReference type="ARBA" id="ARBA00022927"/>
    </source>
</evidence>
<feature type="non-terminal residue" evidence="14">
    <location>
        <position position="563"/>
    </location>
</feature>
<dbReference type="GO" id="GO:0031522">
    <property type="term" value="C:cell envelope Sec protein transport complex"/>
    <property type="evidence" value="ECO:0007669"/>
    <property type="project" value="TreeGrafter"/>
</dbReference>
<dbReference type="PROSITE" id="PS51196">
    <property type="entry name" value="SECA_MOTOR_DEAD"/>
    <property type="match status" value="1"/>
</dbReference>
<dbReference type="PROSITE" id="PS51194">
    <property type="entry name" value="HELICASE_CTER"/>
    <property type="match status" value="1"/>
</dbReference>
<dbReference type="GO" id="GO:0043952">
    <property type="term" value="P:protein transport by the Sec complex"/>
    <property type="evidence" value="ECO:0007669"/>
    <property type="project" value="TreeGrafter"/>
</dbReference>
<keyword evidence="8" id="KW-0472">Membrane</keyword>
<dbReference type="GO" id="GO:0006886">
    <property type="term" value="P:intracellular protein transport"/>
    <property type="evidence" value="ECO:0007669"/>
    <property type="project" value="InterPro"/>
</dbReference>
<evidence type="ECO:0000256" key="9">
    <source>
        <dbReference type="SAM" id="Coils"/>
    </source>
</evidence>
<dbReference type="Pfam" id="PF07517">
    <property type="entry name" value="SecA_DEAD"/>
    <property type="match status" value="1"/>
</dbReference>
<evidence type="ECO:0000313" key="14">
    <source>
        <dbReference type="EMBL" id="SVB10776.1"/>
    </source>
</evidence>
<evidence type="ECO:0000256" key="4">
    <source>
        <dbReference type="ARBA" id="ARBA00022840"/>
    </source>
</evidence>
<dbReference type="SUPFAM" id="SSF52540">
    <property type="entry name" value="P-loop containing nucleoside triphosphate hydrolases"/>
    <property type="match status" value="2"/>
</dbReference>
<feature type="region of interest" description="Disordered" evidence="10">
    <location>
        <begin position="541"/>
        <end position="563"/>
    </location>
</feature>
<evidence type="ECO:0000256" key="10">
    <source>
        <dbReference type="SAM" id="MobiDB-lite"/>
    </source>
</evidence>
<evidence type="ECO:0000259" key="13">
    <source>
        <dbReference type="PROSITE" id="PS51196"/>
    </source>
</evidence>
<dbReference type="PRINTS" id="PR00906">
    <property type="entry name" value="SECA"/>
</dbReference>
<dbReference type="InterPro" id="IPR014001">
    <property type="entry name" value="Helicase_ATP-bd"/>
</dbReference>
<dbReference type="GO" id="GO:0005886">
    <property type="term" value="C:plasma membrane"/>
    <property type="evidence" value="ECO:0007669"/>
    <property type="project" value="TreeGrafter"/>
</dbReference>
<dbReference type="SUPFAM" id="SSF81767">
    <property type="entry name" value="Pre-protein crosslinking domain of SecA"/>
    <property type="match status" value="1"/>
</dbReference>
<evidence type="ECO:0000256" key="6">
    <source>
        <dbReference type="ARBA" id="ARBA00022967"/>
    </source>
</evidence>
<evidence type="ECO:0000256" key="7">
    <source>
        <dbReference type="ARBA" id="ARBA00023010"/>
    </source>
</evidence>
<protein>
    <submittedName>
        <fullName evidence="14">Uncharacterized protein</fullName>
    </submittedName>
</protein>
<dbReference type="PANTHER" id="PTHR30612:SF0">
    <property type="entry name" value="CHLOROPLAST PROTEIN-TRANSPORTING ATPASE"/>
    <property type="match status" value="1"/>
</dbReference>
<dbReference type="Gene3D" id="3.90.1440.10">
    <property type="entry name" value="SecA, preprotein cross-linking domain"/>
    <property type="match status" value="1"/>
</dbReference>
<keyword evidence="2" id="KW-0963">Cytoplasm</keyword>
<dbReference type="GO" id="GO:0005829">
    <property type="term" value="C:cytosol"/>
    <property type="evidence" value="ECO:0007669"/>
    <property type="project" value="TreeGrafter"/>
</dbReference>
<feature type="domain" description="Helicase ATP-binding" evidence="11">
    <location>
        <begin position="90"/>
        <end position="247"/>
    </location>
</feature>
<name>A0A382BAE8_9ZZZZ</name>
<dbReference type="EMBL" id="UINC01028921">
    <property type="protein sequence ID" value="SVB10776.1"/>
    <property type="molecule type" value="Genomic_DNA"/>
</dbReference>
<dbReference type="AlphaFoldDB" id="A0A382BAE8"/>
<dbReference type="PANTHER" id="PTHR30612">
    <property type="entry name" value="SECA INNER MEMBRANE COMPONENT OF SEC PROTEIN SECRETION SYSTEM"/>
    <property type="match status" value="1"/>
</dbReference>
<dbReference type="GO" id="GO:0017038">
    <property type="term" value="P:protein import"/>
    <property type="evidence" value="ECO:0007669"/>
    <property type="project" value="InterPro"/>
</dbReference>
<reference evidence="14" key="1">
    <citation type="submission" date="2018-05" db="EMBL/GenBank/DDBJ databases">
        <authorList>
            <person name="Lanie J.A."/>
            <person name="Ng W.-L."/>
            <person name="Kazmierczak K.M."/>
            <person name="Andrzejewski T.M."/>
            <person name="Davidsen T.M."/>
            <person name="Wayne K.J."/>
            <person name="Tettelin H."/>
            <person name="Glass J.I."/>
            <person name="Rusch D."/>
            <person name="Podicherti R."/>
            <person name="Tsui H.-C.T."/>
            <person name="Winkler M.E."/>
        </authorList>
    </citation>
    <scope>NUCLEOTIDE SEQUENCE</scope>
</reference>
<feature type="domain" description="SecA family profile" evidence="13">
    <location>
        <begin position="4"/>
        <end position="563"/>
    </location>
</feature>
<dbReference type="Pfam" id="PF01043">
    <property type="entry name" value="SecA_PP_bind"/>
    <property type="match status" value="1"/>
</dbReference>
<evidence type="ECO:0000256" key="8">
    <source>
        <dbReference type="ARBA" id="ARBA00023136"/>
    </source>
</evidence>
<dbReference type="InterPro" id="IPR044722">
    <property type="entry name" value="SecA_SF2_C"/>
</dbReference>
<dbReference type="FunFam" id="3.40.50.300:FF:000429">
    <property type="entry name" value="Preprotein translocase subunit SecA"/>
    <property type="match status" value="1"/>
</dbReference>
<dbReference type="InterPro" id="IPR036670">
    <property type="entry name" value="SecA_X-link_sf"/>
</dbReference>
<dbReference type="Gene3D" id="3.40.50.300">
    <property type="entry name" value="P-loop containing nucleotide triphosphate hydrolases"/>
    <property type="match status" value="3"/>
</dbReference>
<dbReference type="GO" id="GO:0006605">
    <property type="term" value="P:protein targeting"/>
    <property type="evidence" value="ECO:0007669"/>
    <property type="project" value="InterPro"/>
</dbReference>
<evidence type="ECO:0000259" key="12">
    <source>
        <dbReference type="PROSITE" id="PS51194"/>
    </source>
</evidence>
<keyword evidence="3" id="KW-0547">Nucleotide-binding</keyword>
<feature type="domain" description="Helicase C-terminal" evidence="12">
    <location>
        <begin position="435"/>
        <end position="563"/>
    </location>
</feature>
<keyword evidence="4" id="KW-0067">ATP-binding</keyword>
<dbReference type="InterPro" id="IPR014018">
    <property type="entry name" value="SecA_motor_DEAD"/>
</dbReference>
<dbReference type="SMART" id="SM00958">
    <property type="entry name" value="SecA_PP_bind"/>
    <property type="match status" value="1"/>
</dbReference>
<organism evidence="14">
    <name type="scientific">marine metagenome</name>
    <dbReference type="NCBI Taxonomy" id="408172"/>
    <lineage>
        <taxon>unclassified sequences</taxon>
        <taxon>metagenomes</taxon>
        <taxon>ecological metagenomes</taxon>
    </lineage>
</organism>
<keyword evidence="7" id="KW-0811">Translocation</keyword>
<feature type="coiled-coil region" evidence="9">
    <location>
        <begin position="15"/>
        <end position="42"/>
    </location>
</feature>
<dbReference type="InterPro" id="IPR011130">
    <property type="entry name" value="SecA_preprotein_X-link_dom"/>
</dbReference>
<keyword evidence="9" id="KW-0175">Coiled coil</keyword>
<dbReference type="SMART" id="SM00957">
    <property type="entry name" value="SecA_DEAD"/>
    <property type="match status" value="1"/>
</dbReference>
<dbReference type="HAMAP" id="MF_01382">
    <property type="entry name" value="SecA"/>
    <property type="match status" value="1"/>
</dbReference>
<dbReference type="Pfam" id="PF21090">
    <property type="entry name" value="P-loop_SecA"/>
    <property type="match status" value="1"/>
</dbReference>
<dbReference type="PROSITE" id="PS51192">
    <property type="entry name" value="HELICASE_ATP_BIND_1"/>
    <property type="match status" value="1"/>
</dbReference>
<dbReference type="PROSITE" id="PS01312">
    <property type="entry name" value="SECA"/>
    <property type="match status" value="1"/>
</dbReference>
<dbReference type="InterPro" id="IPR027417">
    <property type="entry name" value="P-loop_NTPase"/>
</dbReference>
<evidence type="ECO:0000256" key="2">
    <source>
        <dbReference type="ARBA" id="ARBA00022490"/>
    </source>
</evidence>
<keyword evidence="1" id="KW-0813">Transport</keyword>
<keyword evidence="6" id="KW-1278">Translocase</keyword>
<proteinExistence type="inferred from homology"/>
<sequence>MVKLGLLNKIVGNANEKELVRLRKITQQIEAHQDNIATLNDIEIAEKTAEFRQRLAAKESLDQLIPETFAVVREAAWRQMEQRLYPVQLIGGVVLHEGKIAEMKTGEGKTLTAIAPLYLNALSGKGAHLVTVNDYLARRDATWYGPVFSSLSLTVGVIQSDHQQFMYDPEANEIGDTYTNLRKCERWEAYAADITYGTNNEFGFDYLRDNMAKDSSTRIQGDLNFVIVDEVDNILIDEARTPLIISGQAEEASGTYQRFARAVRGLTPETDYQVDQKAKHVALSEIGIGKVEKYLGIGNIFGEDPKLAQHLEAALDAEYLKRRDRDYVVQNGGIVIVDEFTGRMMEGRRWSHGIHQAVEAKESVKIQRESLTHATITFQNYFRLYQKIAGMTGTAETEAEEFATIYSLDVVAIPTNQPMVRLDDEDLVYINEEAKFNAVVEDIEERNKKGQPILVGTTSIEKSEYVAELLKRRGIKHSILNAKQHEKEAQIIEHAGKLGAVTIATNMAGRGTDIKLEDESVKVGGLHVIGTERHESRRIDNQLRGRSGRQGDPGSSRFFVSFG</sequence>
<dbReference type="CDD" id="cd18803">
    <property type="entry name" value="SF2_C_secA"/>
    <property type="match status" value="1"/>
</dbReference>